<reference evidence="2 3" key="1">
    <citation type="journal article" date="2017" name="Gigascience">
        <title>Draft genome of the honey bee ectoparasitic mite, Tropilaelaps mercedesae, is shaped by the parasitic life history.</title>
        <authorList>
            <person name="Dong X."/>
            <person name="Armstrong S.D."/>
            <person name="Xia D."/>
            <person name="Makepeace B.L."/>
            <person name="Darby A.C."/>
            <person name="Kadowaki T."/>
        </authorList>
    </citation>
    <scope>NUCLEOTIDE SEQUENCE [LARGE SCALE GENOMIC DNA]</scope>
    <source>
        <strain evidence="2">Wuxi-XJTLU</strain>
    </source>
</reference>
<dbReference type="Proteomes" id="UP000192247">
    <property type="component" value="Unassembled WGS sequence"/>
</dbReference>
<dbReference type="AlphaFoldDB" id="A0A1V9XG74"/>
<organism evidence="2 3">
    <name type="scientific">Tropilaelaps mercedesae</name>
    <dbReference type="NCBI Taxonomy" id="418985"/>
    <lineage>
        <taxon>Eukaryota</taxon>
        <taxon>Metazoa</taxon>
        <taxon>Ecdysozoa</taxon>
        <taxon>Arthropoda</taxon>
        <taxon>Chelicerata</taxon>
        <taxon>Arachnida</taxon>
        <taxon>Acari</taxon>
        <taxon>Parasitiformes</taxon>
        <taxon>Mesostigmata</taxon>
        <taxon>Gamasina</taxon>
        <taxon>Dermanyssoidea</taxon>
        <taxon>Laelapidae</taxon>
        <taxon>Tropilaelaps</taxon>
    </lineage>
</organism>
<name>A0A1V9XG74_9ACAR</name>
<proteinExistence type="predicted"/>
<evidence type="ECO:0000256" key="1">
    <source>
        <dbReference type="SAM" id="MobiDB-lite"/>
    </source>
</evidence>
<evidence type="ECO:0000313" key="2">
    <source>
        <dbReference type="EMBL" id="OQR72421.1"/>
    </source>
</evidence>
<dbReference type="InParanoid" id="A0A1V9XG74"/>
<dbReference type="EMBL" id="MNPL01011816">
    <property type="protein sequence ID" value="OQR72421.1"/>
    <property type="molecule type" value="Genomic_DNA"/>
</dbReference>
<accession>A0A1V9XG74</accession>
<feature type="compositionally biased region" description="Basic and acidic residues" evidence="1">
    <location>
        <begin position="135"/>
        <end position="147"/>
    </location>
</feature>
<keyword evidence="3" id="KW-1185">Reference proteome</keyword>
<evidence type="ECO:0000313" key="3">
    <source>
        <dbReference type="Proteomes" id="UP000192247"/>
    </source>
</evidence>
<protein>
    <submittedName>
        <fullName evidence="2">Uncharacterized protein</fullName>
    </submittedName>
</protein>
<feature type="region of interest" description="Disordered" evidence="1">
    <location>
        <begin position="121"/>
        <end position="147"/>
    </location>
</feature>
<sequence length="147" mass="16533">MSDETYLLTSTVKHTGLNERAPKVHFPARALPRPPDPACQLPNFTTVVPLRVVAHRRCTSSLSGDLLERQMMASKMGGEEEVYLEEAHYYRFSSRGLKAPSSASSSAEGFIIAPQAFGFTQHTSDLHRPRQTVYRRSESRGERGKRR</sequence>
<comment type="caution">
    <text evidence="2">The sequence shown here is derived from an EMBL/GenBank/DDBJ whole genome shotgun (WGS) entry which is preliminary data.</text>
</comment>
<gene>
    <name evidence="2" type="ORF">BIW11_10392</name>
</gene>